<dbReference type="InterPro" id="IPR009081">
    <property type="entry name" value="PP-bd_ACP"/>
</dbReference>
<evidence type="ECO:0000313" key="8">
    <source>
        <dbReference type="Proteomes" id="UP000323454"/>
    </source>
</evidence>
<dbReference type="GO" id="GO:0044550">
    <property type="term" value="P:secondary metabolite biosynthetic process"/>
    <property type="evidence" value="ECO:0007669"/>
    <property type="project" value="UniProtKB-ARBA"/>
</dbReference>
<reference evidence="7 8" key="1">
    <citation type="submission" date="2019-09" db="EMBL/GenBank/DDBJ databases">
        <title>Goodfellowia gen. nov., a new genus of the Pseudonocardineae related to Actinoalloteichus, containing Goodfellowia coeruleoviolacea gen. nov., comb. nov. gen. nov., comb. nov.</title>
        <authorList>
            <person name="Labeda D."/>
        </authorList>
    </citation>
    <scope>NUCLEOTIDE SEQUENCE [LARGE SCALE GENOMIC DNA]</scope>
    <source>
        <strain evidence="7 8">AN110305</strain>
    </source>
</reference>
<dbReference type="InterPro" id="IPR006162">
    <property type="entry name" value="Ppantetheine_attach_site"/>
</dbReference>
<dbReference type="Pfam" id="PF00975">
    <property type="entry name" value="Thioesterase"/>
    <property type="match status" value="1"/>
</dbReference>
<keyword evidence="3" id="KW-0596">Phosphopantetheine</keyword>
<feature type="region of interest" description="Disordered" evidence="5">
    <location>
        <begin position="492"/>
        <end position="514"/>
    </location>
</feature>
<keyword evidence="4" id="KW-0597">Phosphoprotein</keyword>
<dbReference type="Gene3D" id="3.40.50.980">
    <property type="match status" value="2"/>
</dbReference>
<dbReference type="PROSITE" id="PS00012">
    <property type="entry name" value="PHOSPHOPANTETHEINE"/>
    <property type="match status" value="2"/>
</dbReference>
<name>A0A5B2WXF9_9PSEU</name>
<dbReference type="SUPFAM" id="SSF53474">
    <property type="entry name" value="alpha/beta-Hydrolases"/>
    <property type="match status" value="1"/>
</dbReference>
<dbReference type="SUPFAM" id="SSF56801">
    <property type="entry name" value="Acetyl-CoA synthetase-like"/>
    <property type="match status" value="1"/>
</dbReference>
<dbReference type="PANTHER" id="PTHR45527:SF1">
    <property type="entry name" value="FATTY ACID SYNTHASE"/>
    <property type="match status" value="1"/>
</dbReference>
<protein>
    <submittedName>
        <fullName evidence="7">Amino acid adenylation domain-containing protein</fullName>
    </submittedName>
</protein>
<evidence type="ECO:0000256" key="2">
    <source>
        <dbReference type="ARBA" id="ARBA00006432"/>
    </source>
</evidence>
<dbReference type="Gene3D" id="2.30.38.10">
    <property type="entry name" value="Luciferase, Domain 3"/>
    <property type="match status" value="1"/>
</dbReference>
<comment type="similarity">
    <text evidence="2">Belongs to the ATP-dependent AMP-binding enzyme family.</text>
</comment>
<dbReference type="FunFam" id="3.40.50.12780:FF:000012">
    <property type="entry name" value="Non-ribosomal peptide synthetase"/>
    <property type="match status" value="1"/>
</dbReference>
<dbReference type="Pfam" id="PF13193">
    <property type="entry name" value="AMP-binding_C"/>
    <property type="match status" value="1"/>
</dbReference>
<feature type="region of interest" description="Disordered" evidence="5">
    <location>
        <begin position="1552"/>
        <end position="1573"/>
    </location>
</feature>
<dbReference type="Gene3D" id="3.40.50.1820">
    <property type="entry name" value="alpha/beta hydrolase"/>
    <property type="match status" value="1"/>
</dbReference>
<dbReference type="PANTHER" id="PTHR45527">
    <property type="entry name" value="NONRIBOSOMAL PEPTIDE SYNTHETASE"/>
    <property type="match status" value="1"/>
</dbReference>
<dbReference type="InterPro" id="IPR020845">
    <property type="entry name" value="AMP-binding_CS"/>
</dbReference>
<dbReference type="Proteomes" id="UP000323454">
    <property type="component" value="Unassembled WGS sequence"/>
</dbReference>
<dbReference type="Pfam" id="PF00668">
    <property type="entry name" value="Condensation"/>
    <property type="match status" value="2"/>
</dbReference>
<reference evidence="7 8" key="2">
    <citation type="submission" date="2019-09" db="EMBL/GenBank/DDBJ databases">
        <authorList>
            <person name="Jin C."/>
        </authorList>
    </citation>
    <scope>NUCLEOTIDE SEQUENCE [LARGE SCALE GENOMIC DNA]</scope>
    <source>
        <strain evidence="7 8">AN110305</strain>
    </source>
</reference>
<dbReference type="InterPro" id="IPR010071">
    <property type="entry name" value="AA_adenyl_dom"/>
</dbReference>
<dbReference type="OrthoDB" id="2472181at2"/>
<dbReference type="Pfam" id="PF00501">
    <property type="entry name" value="AMP-binding"/>
    <property type="match status" value="1"/>
</dbReference>
<evidence type="ECO:0000259" key="6">
    <source>
        <dbReference type="PROSITE" id="PS50075"/>
    </source>
</evidence>
<dbReference type="Gene3D" id="3.30.559.10">
    <property type="entry name" value="Chloramphenicol acetyltransferase-like domain"/>
    <property type="match status" value="2"/>
</dbReference>
<dbReference type="GO" id="GO:0072330">
    <property type="term" value="P:monocarboxylic acid biosynthetic process"/>
    <property type="evidence" value="ECO:0007669"/>
    <property type="project" value="UniProtKB-ARBA"/>
</dbReference>
<dbReference type="SUPFAM" id="SSF52777">
    <property type="entry name" value="CoA-dependent acyltransferases"/>
    <property type="match status" value="4"/>
</dbReference>
<dbReference type="PROSITE" id="PS50075">
    <property type="entry name" value="CARRIER"/>
    <property type="match status" value="2"/>
</dbReference>
<dbReference type="InterPro" id="IPR036736">
    <property type="entry name" value="ACP-like_sf"/>
</dbReference>
<feature type="domain" description="Carrier" evidence="6">
    <location>
        <begin position="516"/>
        <end position="590"/>
    </location>
</feature>
<dbReference type="PROSITE" id="PS00455">
    <property type="entry name" value="AMP_BINDING"/>
    <property type="match status" value="1"/>
</dbReference>
<evidence type="ECO:0000256" key="5">
    <source>
        <dbReference type="SAM" id="MobiDB-lite"/>
    </source>
</evidence>
<feature type="compositionally biased region" description="Basic and acidic residues" evidence="5">
    <location>
        <begin position="493"/>
        <end position="506"/>
    </location>
</feature>
<dbReference type="CDD" id="cd17646">
    <property type="entry name" value="A_NRPS_AB3403-like"/>
    <property type="match status" value="1"/>
</dbReference>
<keyword evidence="8" id="KW-1185">Reference proteome</keyword>
<comment type="caution">
    <text evidence="7">The sequence shown here is derived from an EMBL/GenBank/DDBJ whole genome shotgun (WGS) entry which is preliminary data.</text>
</comment>
<evidence type="ECO:0000256" key="4">
    <source>
        <dbReference type="ARBA" id="ARBA00022553"/>
    </source>
</evidence>
<dbReference type="InterPro" id="IPR001031">
    <property type="entry name" value="Thioesterase"/>
</dbReference>
<dbReference type="Gene3D" id="1.10.1200.10">
    <property type="entry name" value="ACP-like"/>
    <property type="match status" value="2"/>
</dbReference>
<dbReference type="Gene3D" id="3.30.559.30">
    <property type="entry name" value="Nonribosomal peptide synthetase, condensation domain"/>
    <property type="match status" value="2"/>
</dbReference>
<sequence length="1924" mass="211556">MGAMHRGKSHPILDGHPICLGAKIVWSRTRAVIRRHRRRGGGAPVTSEQSPTVETARYDVAPASIAQQQLFFIQQLLDGEPTYHVPLFFTLRGPLDQDALRRAIQQAGERHEALRTHFALVDGGLRQVIDTRWRLDWRVGDHLDDAELTAWMTAQATRPFDLERAPLFRAALLRRDDTTATLVLAMHHIICDGWSVTVLLEDILAGYRANIGGGGQAPPEPEFQYGDYASWQQEWLASAEAARQLDFWSETLGGDLPVVQLPADLPAGAETTGGGSLRFDLPGDAIDALRTIAKAADTTVSTALLAVFHLVLGAYTGLDDVIVGVPMANRERAEFERTVGVFVNLVPIRTDLGGRPSFRELLDRVRRASLRAHDHHEVPFETVVQHVSPARAADHDPIVQVLFMMVDAAQAGLSVGELEIIPVGHDTSTAKFQVSLEVDEHGAQPTAVLEYRSDLFSPAWAERFAGHYRTAVAAVAARPDLAVADAFPAPVAERADRPAETERPGPVDDDATPYVAPRDDVERALADIWAATLNRAEIGIDDNYFEVGGDSIRSIQILARAREHGLAIRLPDLMLNQTIRELAPLVTPIDPQDGEQTWEPFDLIGAADRALLPAGVADAYPLTALQAGMLYHSELTAAHQIYHNVAGYHIRATYSEDAWRSAVEALLSRHEVLRTSFAMHGFSEALQLVRDEVTAPITFEDIRSVAPAEQAAEVARRFRWEREHPFDWERAPLIRFHVQRRADDAVQLWIVEHHAIMDGWSARSLFGELLTRYLDALGGDPTTPPPPASRFRSLVRLEREALDSAEQRQFWLDQLDGAPVTTVPRSSNAGSGAPDMAISGRDLPSDLSAEVVRLAGALAVPVRIVLLAVHLRVLAMLGGDSDVVTGVVYNGRVEETDGDRVAGLFLNTLPFRCRLDEGSWVELIGRVAETDLAIQPNRRFPMPEIQRRLGSTALFETYFNYTHFHVEDERPTGELTVLDEDGDVPTSFPFGVEFSRDTFTGRVGVGLRYDAALFTGADIDRIHGYYLAAVRAMVTGPHTAHRTAALLSETELAELADWNDTDTDYPRPHLLHRLVEQQARETPELPAVTFEGGTLTYRELDAYADRLAARLVDLGVRQGQFVGVYLERSPELVLSLLAILKAGGAYVPIDPDNPVARIDTMVADVGAAVVLTAPALLDRLRTCGASAETVELAKIAAEPDPETRPAGTATPDDPAYLMFTSGSTGRPKGVVISHRAICNRLLWMQDEFGLGPDDRVMQKTPYSFDVSVWEFFWPLMQGALLVLARPGGHRDPEYLAGLIRDQAVTTIHFVPSMLRAFLDHDPAEEHASLRLVISSGEALGHDLQERFLAGHRAELVNLYGPTEAAVDVTCWRCRQDDRRIVPIGHPIANLRTHVLDDAMTPVPVGVTGQLHLGGVGLSDGYHGQPELTGERFVDHAWPGGQTERLYRTGDLVRWLPDGELEFLGRADQQVKIRGFRIELGEIEAVLAEDEFVRECVVALREDRLVAYVVPTLGAEVDTPRLRAWLATRLPDHMIPSAWLALDELPLSANGKVDRGRLPEAGPPERTAHHAPPTTDAQRRLVVLWEDVLGVRPIGIHDGFFELGGHSLLALRLVMLIRKEFGRKFPVADLLANDTVAKLAEALARLEKAPGDAARMLPIRSAGEREPLSLIHPVGGGVFCYLPLVAELTAEHPVYGVISEGLVSGTVLNATVEDIAASYLTLLVDKQPTGPYHVGGWSFGAVLAFEVASQLVRRGEEVALLCMIDAAYPGQFEDSLRDEDIALLLFVDVLRAAGMAVPEDVDDEWAEVLAGFDTLQEKMRWLVGRLPAEGSGHGGELEQWEAYFKVFSTNLMAHNNYQPDRYPGDVTYIEGLDGGSIDSAEMWGKVVDGEFRSHTVGAHHYDILQAPHVRETARIVNEALGGPNR</sequence>
<dbReference type="FunFam" id="1.10.1200.10:FF:000005">
    <property type="entry name" value="Nonribosomal peptide synthetase 1"/>
    <property type="match status" value="1"/>
</dbReference>
<dbReference type="NCBIfam" id="TIGR01733">
    <property type="entry name" value="AA-adenyl-dom"/>
    <property type="match status" value="1"/>
</dbReference>
<feature type="domain" description="Carrier" evidence="6">
    <location>
        <begin position="1571"/>
        <end position="1646"/>
    </location>
</feature>
<dbReference type="FunFam" id="3.40.50.980:FF:000002">
    <property type="entry name" value="Enterobactin synthetase component F"/>
    <property type="match status" value="1"/>
</dbReference>
<evidence type="ECO:0000256" key="1">
    <source>
        <dbReference type="ARBA" id="ARBA00001957"/>
    </source>
</evidence>
<dbReference type="FunFam" id="1.10.1200.10:FF:000016">
    <property type="entry name" value="Non-ribosomal peptide synthase"/>
    <property type="match status" value="1"/>
</dbReference>
<dbReference type="SMART" id="SM00823">
    <property type="entry name" value="PKS_PP"/>
    <property type="match status" value="1"/>
</dbReference>
<proteinExistence type="inferred from homology"/>
<accession>A0A5B2WXF9</accession>
<dbReference type="GO" id="GO:0008610">
    <property type="term" value="P:lipid biosynthetic process"/>
    <property type="evidence" value="ECO:0007669"/>
    <property type="project" value="UniProtKB-ARBA"/>
</dbReference>
<dbReference type="FunFam" id="3.40.50.980:FF:000001">
    <property type="entry name" value="Non-ribosomal peptide synthetase"/>
    <property type="match status" value="1"/>
</dbReference>
<dbReference type="InterPro" id="IPR020806">
    <property type="entry name" value="PKS_PP-bd"/>
</dbReference>
<dbReference type="InterPro" id="IPR000873">
    <property type="entry name" value="AMP-dep_synth/lig_dom"/>
</dbReference>
<dbReference type="GO" id="GO:0003824">
    <property type="term" value="F:catalytic activity"/>
    <property type="evidence" value="ECO:0007669"/>
    <property type="project" value="InterPro"/>
</dbReference>
<dbReference type="InterPro" id="IPR045851">
    <property type="entry name" value="AMP-bd_C_sf"/>
</dbReference>
<dbReference type="CDD" id="cd19531">
    <property type="entry name" value="LCL_NRPS-like"/>
    <property type="match status" value="1"/>
</dbReference>
<comment type="cofactor">
    <cofactor evidence="1">
        <name>pantetheine 4'-phosphate</name>
        <dbReference type="ChEBI" id="CHEBI:47942"/>
    </cofactor>
</comment>
<organism evidence="7 8">
    <name type="scientific">Solihabitans fulvus</name>
    <dbReference type="NCBI Taxonomy" id="1892852"/>
    <lineage>
        <taxon>Bacteria</taxon>
        <taxon>Bacillati</taxon>
        <taxon>Actinomycetota</taxon>
        <taxon>Actinomycetes</taxon>
        <taxon>Pseudonocardiales</taxon>
        <taxon>Pseudonocardiaceae</taxon>
        <taxon>Solihabitans</taxon>
    </lineage>
</organism>
<gene>
    <name evidence="7" type="ORF">F0L68_29850</name>
</gene>
<dbReference type="GO" id="GO:0043041">
    <property type="term" value="P:amino acid activation for nonribosomal peptide biosynthetic process"/>
    <property type="evidence" value="ECO:0007669"/>
    <property type="project" value="TreeGrafter"/>
</dbReference>
<dbReference type="FunFam" id="3.30.300.30:FF:000010">
    <property type="entry name" value="Enterobactin synthetase component F"/>
    <property type="match status" value="1"/>
</dbReference>
<dbReference type="GO" id="GO:0031177">
    <property type="term" value="F:phosphopantetheine binding"/>
    <property type="evidence" value="ECO:0007669"/>
    <property type="project" value="InterPro"/>
</dbReference>
<evidence type="ECO:0000313" key="7">
    <source>
        <dbReference type="EMBL" id="KAA2254637.1"/>
    </source>
</evidence>
<dbReference type="GO" id="GO:0005829">
    <property type="term" value="C:cytosol"/>
    <property type="evidence" value="ECO:0007669"/>
    <property type="project" value="TreeGrafter"/>
</dbReference>
<dbReference type="EMBL" id="VUOB01000060">
    <property type="protein sequence ID" value="KAA2254637.1"/>
    <property type="molecule type" value="Genomic_DNA"/>
</dbReference>
<evidence type="ECO:0000256" key="3">
    <source>
        <dbReference type="ARBA" id="ARBA00022450"/>
    </source>
</evidence>
<dbReference type="Pfam" id="PF00550">
    <property type="entry name" value="PP-binding"/>
    <property type="match status" value="2"/>
</dbReference>
<dbReference type="Gene3D" id="3.30.300.30">
    <property type="match status" value="1"/>
</dbReference>
<dbReference type="InterPro" id="IPR023213">
    <property type="entry name" value="CAT-like_dom_sf"/>
</dbReference>
<dbReference type="SUPFAM" id="SSF47336">
    <property type="entry name" value="ACP-like"/>
    <property type="match status" value="2"/>
</dbReference>
<dbReference type="InterPro" id="IPR025110">
    <property type="entry name" value="AMP-bd_C"/>
</dbReference>
<dbReference type="InterPro" id="IPR001242">
    <property type="entry name" value="Condensation_dom"/>
</dbReference>
<dbReference type="InterPro" id="IPR029058">
    <property type="entry name" value="AB_hydrolase_fold"/>
</dbReference>